<dbReference type="InterPro" id="IPR052016">
    <property type="entry name" value="Bact_Sigma-Reg"/>
</dbReference>
<dbReference type="InterPro" id="IPR000014">
    <property type="entry name" value="PAS"/>
</dbReference>
<dbReference type="Pfam" id="PF07228">
    <property type="entry name" value="SpoIIE"/>
    <property type="match status" value="1"/>
</dbReference>
<evidence type="ECO:0000259" key="4">
    <source>
        <dbReference type="SMART" id="SM00331"/>
    </source>
</evidence>
<dbReference type="Gene3D" id="3.60.40.10">
    <property type="entry name" value="PPM-type phosphatase domain"/>
    <property type="match status" value="1"/>
</dbReference>
<dbReference type="SMART" id="SM00065">
    <property type="entry name" value="GAF"/>
    <property type="match status" value="1"/>
</dbReference>
<evidence type="ECO:0000313" key="5">
    <source>
        <dbReference type="EMBL" id="MBY8882524.1"/>
    </source>
</evidence>
<feature type="domain" description="GAF" evidence="3">
    <location>
        <begin position="270"/>
        <end position="424"/>
    </location>
</feature>
<keyword evidence="1" id="KW-0378">Hydrolase</keyword>
<feature type="region of interest" description="Disordered" evidence="2">
    <location>
        <begin position="221"/>
        <end position="244"/>
    </location>
</feature>
<dbReference type="CDD" id="cd00130">
    <property type="entry name" value="PAS"/>
    <property type="match status" value="1"/>
</dbReference>
<dbReference type="InterPro" id="IPR013656">
    <property type="entry name" value="PAS_4"/>
</dbReference>
<evidence type="ECO:0000256" key="2">
    <source>
        <dbReference type="SAM" id="MobiDB-lite"/>
    </source>
</evidence>
<dbReference type="SUPFAM" id="SSF81606">
    <property type="entry name" value="PP2C-like"/>
    <property type="match status" value="1"/>
</dbReference>
<dbReference type="InterPro" id="IPR036457">
    <property type="entry name" value="PPM-type-like_dom_sf"/>
</dbReference>
<accession>A0ABS7QL50</accession>
<dbReference type="Gene3D" id="3.30.450.20">
    <property type="entry name" value="PAS domain"/>
    <property type="match status" value="1"/>
</dbReference>
<evidence type="ECO:0000256" key="1">
    <source>
        <dbReference type="ARBA" id="ARBA00022801"/>
    </source>
</evidence>
<dbReference type="InterPro" id="IPR035965">
    <property type="entry name" value="PAS-like_dom_sf"/>
</dbReference>
<dbReference type="EMBL" id="JAINZZ010000076">
    <property type="protein sequence ID" value="MBY8882524.1"/>
    <property type="molecule type" value="Genomic_DNA"/>
</dbReference>
<dbReference type="Pfam" id="PF13185">
    <property type="entry name" value="GAF_2"/>
    <property type="match status" value="1"/>
</dbReference>
<sequence length="659" mass="70038">METADELLRGPGPAALLTLDGTVVELNEAMAAALGRPSEQCAGRGFSDLWPPGRRAAPRELVSHAAAGKSVAMRVLDFAWPAGAAATSSIELTEARQVRNPSGHGSRVWLHALDVRNDVSGLLIPFCTDARTARLGVLTYSAGDHSLEWLGGAPSVGAIFPESAMPLDRVLASVHPEDRETVRRMLDLPSPRSPWTTVRYRAPDSDWHRLGVRTRRIRLGHDGPSTTLGLVRDDTREGSRRPRRQTALLAERQRAREVADFSAALVAAATEQELQQVVLTRLAATFGASGALLALVDDGGRLRVLSDAGAGTREVDAVDGADLDAPSPLPEAIRTGRPQFVSDRRDYTRRWPRAAELPRLTRLGPDQAFAIAPLGEGGDQPLGGFMVACGSGRRLSLKDRTLMATLADLAGQALGRIRLQQARVRLAVTLQEAMLPALPEHLAGLEVAARYRPSGHGLDIGGDWYDAYVMPDGTVALGIGDVQGHDVDAAAFMGQVSLSMRAIAGQDPDPGTVLTRTNQLLATLDHSRFASCAMLRIDPRDGQVTGTSAGHVPLLYARKDGSHTVHQLPGGPVLGIVAETEYGEGTFVLDRDSALVMVTDGLVEGPGLSLDAGLDRAGELAAAAVHDGLDAERIADRIVEAAGAADHDDDQTVLVIRRA</sequence>
<comment type="caution">
    <text evidence="5">The sequence shown here is derived from an EMBL/GenBank/DDBJ whole genome shotgun (WGS) entry which is preliminary data.</text>
</comment>
<dbReference type="PANTHER" id="PTHR43156">
    <property type="entry name" value="STAGE II SPORULATION PROTEIN E-RELATED"/>
    <property type="match status" value="1"/>
</dbReference>
<protein>
    <submittedName>
        <fullName evidence="5">SpoIIE family protein phosphatase</fullName>
    </submittedName>
</protein>
<feature type="compositionally biased region" description="Basic and acidic residues" evidence="2">
    <location>
        <begin position="231"/>
        <end position="240"/>
    </location>
</feature>
<dbReference type="Gene3D" id="3.30.450.40">
    <property type="match status" value="1"/>
</dbReference>
<feature type="domain" description="PPM-type phosphatase" evidence="4">
    <location>
        <begin position="442"/>
        <end position="658"/>
    </location>
</feature>
<reference evidence="5 6" key="1">
    <citation type="submission" date="2021-08" db="EMBL/GenBank/DDBJ databases">
        <title>WGS of actinomycetes from Thailand.</title>
        <authorList>
            <person name="Thawai C."/>
        </authorList>
    </citation>
    <scope>NUCLEOTIDE SEQUENCE [LARGE SCALE GENOMIC DNA]</scope>
    <source>
        <strain evidence="5 6">PLK6-54</strain>
    </source>
</reference>
<name>A0ABS7QL50_9ACTN</name>
<evidence type="ECO:0000259" key="3">
    <source>
        <dbReference type="SMART" id="SM00065"/>
    </source>
</evidence>
<gene>
    <name evidence="5" type="ORF">K7862_33520</name>
</gene>
<organism evidence="5 6">
    <name type="scientific">Actinacidiphila acidipaludis</name>
    <dbReference type="NCBI Taxonomy" id="2873382"/>
    <lineage>
        <taxon>Bacteria</taxon>
        <taxon>Bacillati</taxon>
        <taxon>Actinomycetota</taxon>
        <taxon>Actinomycetes</taxon>
        <taxon>Kitasatosporales</taxon>
        <taxon>Streptomycetaceae</taxon>
        <taxon>Actinacidiphila</taxon>
    </lineage>
</organism>
<proteinExistence type="predicted"/>
<dbReference type="Pfam" id="PF08448">
    <property type="entry name" value="PAS_4"/>
    <property type="match status" value="1"/>
</dbReference>
<dbReference type="InterPro" id="IPR001932">
    <property type="entry name" value="PPM-type_phosphatase-like_dom"/>
</dbReference>
<dbReference type="Proteomes" id="UP000778578">
    <property type="component" value="Unassembled WGS sequence"/>
</dbReference>
<keyword evidence="6" id="KW-1185">Reference proteome</keyword>
<dbReference type="SUPFAM" id="SSF55785">
    <property type="entry name" value="PYP-like sensor domain (PAS domain)"/>
    <property type="match status" value="1"/>
</dbReference>
<dbReference type="InterPro" id="IPR003018">
    <property type="entry name" value="GAF"/>
</dbReference>
<dbReference type="SMART" id="SM00331">
    <property type="entry name" value="PP2C_SIG"/>
    <property type="match status" value="1"/>
</dbReference>
<dbReference type="SUPFAM" id="SSF55781">
    <property type="entry name" value="GAF domain-like"/>
    <property type="match status" value="1"/>
</dbReference>
<dbReference type="RefSeq" id="WP_222968907.1">
    <property type="nucleotide sequence ID" value="NZ_JAINZZ010000076.1"/>
</dbReference>
<evidence type="ECO:0000313" key="6">
    <source>
        <dbReference type="Proteomes" id="UP000778578"/>
    </source>
</evidence>
<dbReference type="InterPro" id="IPR029016">
    <property type="entry name" value="GAF-like_dom_sf"/>
</dbReference>
<dbReference type="PANTHER" id="PTHR43156:SF2">
    <property type="entry name" value="STAGE II SPORULATION PROTEIN E"/>
    <property type="match status" value="1"/>
</dbReference>